<dbReference type="Pfam" id="PF04296">
    <property type="entry name" value="YlxR"/>
    <property type="match status" value="1"/>
</dbReference>
<proteinExistence type="predicted"/>
<dbReference type="EMBL" id="JAODYY010000004">
    <property type="protein sequence ID" value="MDH0124366.1"/>
    <property type="molecule type" value="Genomic_DNA"/>
</dbReference>
<evidence type="ECO:0000259" key="1">
    <source>
        <dbReference type="Pfam" id="PF04296"/>
    </source>
</evidence>
<dbReference type="Gene3D" id="3.30.1230.10">
    <property type="entry name" value="YlxR-like"/>
    <property type="match status" value="1"/>
</dbReference>
<organism evidence="2 3">
    <name type="scientific">Brucella intermedia GD04153</name>
    <dbReference type="NCBI Taxonomy" id="2975438"/>
    <lineage>
        <taxon>Bacteria</taxon>
        <taxon>Pseudomonadati</taxon>
        <taxon>Pseudomonadota</taxon>
        <taxon>Alphaproteobacteria</taxon>
        <taxon>Hyphomicrobiales</taxon>
        <taxon>Brucellaceae</taxon>
        <taxon>Brucella/Ochrobactrum group</taxon>
        <taxon>Brucella</taxon>
    </lineage>
</organism>
<dbReference type="SUPFAM" id="SSF64376">
    <property type="entry name" value="YlxR-like"/>
    <property type="match status" value="1"/>
</dbReference>
<dbReference type="PANTHER" id="PTHR34215:SF1">
    <property type="entry name" value="YLXR DOMAIN-CONTAINING PROTEIN"/>
    <property type="match status" value="1"/>
</dbReference>
<dbReference type="SUPFAM" id="SSF55315">
    <property type="entry name" value="L30e-like"/>
    <property type="match status" value="1"/>
</dbReference>
<dbReference type="Gene3D" id="3.30.1330.30">
    <property type="match status" value="1"/>
</dbReference>
<dbReference type="AlphaFoldDB" id="A0AA42GWN0"/>
<dbReference type="CDD" id="cd00279">
    <property type="entry name" value="YlxR"/>
    <property type="match status" value="1"/>
</dbReference>
<dbReference type="InterPro" id="IPR029064">
    <property type="entry name" value="Ribosomal_eL30-like_sf"/>
</dbReference>
<evidence type="ECO:0000313" key="2">
    <source>
        <dbReference type="EMBL" id="MDH0124366.1"/>
    </source>
</evidence>
<reference evidence="2" key="1">
    <citation type="submission" date="2022-09" db="EMBL/GenBank/DDBJ databases">
        <title>Intensive care unit water sources are persistently colonized with multi-drug resistant bacteria and are the site of extensive horizontal gene transfer of antibiotic resistance genes.</title>
        <authorList>
            <person name="Diorio-Toth L."/>
        </authorList>
    </citation>
    <scope>NUCLEOTIDE SEQUENCE</scope>
    <source>
        <strain evidence="2">GD04153</strain>
    </source>
</reference>
<dbReference type="InterPro" id="IPR037465">
    <property type="entry name" value="YlxR"/>
</dbReference>
<evidence type="ECO:0000313" key="3">
    <source>
        <dbReference type="Proteomes" id="UP001158087"/>
    </source>
</evidence>
<dbReference type="Proteomes" id="UP001158087">
    <property type="component" value="Unassembled WGS sequence"/>
</dbReference>
<feature type="domain" description="YlxR" evidence="1">
    <location>
        <begin position="57"/>
        <end position="123"/>
    </location>
</feature>
<comment type="caution">
    <text evidence="2">The sequence shown here is derived from an EMBL/GenBank/DDBJ whole genome shotgun (WGS) entry which is preliminary data.</text>
</comment>
<protein>
    <submittedName>
        <fullName evidence="2">RNA-binding protein</fullName>
    </submittedName>
</protein>
<accession>A0AA42GWN0</accession>
<dbReference type="PANTHER" id="PTHR34215">
    <property type="entry name" value="BLL0784 PROTEIN"/>
    <property type="match status" value="1"/>
</dbReference>
<name>A0AA42GWN0_9HYPH</name>
<gene>
    <name evidence="2" type="ORF">N7376_10220</name>
</gene>
<dbReference type="InterPro" id="IPR035931">
    <property type="entry name" value="YlxR-like_sf"/>
</dbReference>
<dbReference type="NCBIfam" id="NF006622">
    <property type="entry name" value="PRK09190.1"/>
    <property type="match status" value="1"/>
</dbReference>
<sequence length="253" mass="26889">MDSSVWSVLCAFMRTHGALTGCGGAFALVQRPRWVRCAGRPRCGKTGVRVEQDMNDRTCIVTRESGSADDLIRFVAGPDGSVVPDLKRNLPGRGCWVKAERRLVDEAVKRKLFARALKEGVTPQADLGALVDQLLTKSALGSLALARKAGAVVSGSTKVDQAIRTGAAAMVLHAREAAADGVRKLDQARRAVVHLDGPEIPSFSLFTGEEMDLAFGGGNVIHAAVLEGKAAAGFVKRALILHRYRGESASDSE</sequence>
<dbReference type="InterPro" id="IPR007393">
    <property type="entry name" value="YlxR_dom"/>
</dbReference>